<gene>
    <name evidence="1" type="ORF">AAJ76_1900001756</name>
</gene>
<dbReference type="GeneID" id="36319250"/>
<dbReference type="RefSeq" id="XP_024329620.1">
    <property type="nucleotide sequence ID" value="XM_024474334.1"/>
</dbReference>
<name>A0A0F9WLB5_9MICR</name>
<protein>
    <submittedName>
        <fullName evidence="1">Uncharacterized protein</fullName>
    </submittedName>
</protein>
<organism evidence="1 2">
    <name type="scientific">Vairimorpha ceranae</name>
    <dbReference type="NCBI Taxonomy" id="40302"/>
    <lineage>
        <taxon>Eukaryota</taxon>
        <taxon>Fungi</taxon>
        <taxon>Fungi incertae sedis</taxon>
        <taxon>Microsporidia</taxon>
        <taxon>Nosematidae</taxon>
        <taxon>Vairimorpha</taxon>
    </lineage>
</organism>
<dbReference type="AlphaFoldDB" id="A0A0F9WLB5"/>
<reference evidence="1 2" key="1">
    <citation type="journal article" date="2015" name="Environ. Microbiol.">
        <title>Genome analyses suggest the presence of polyploidy and recent human-driven expansions in eight global populations of the honeybee pathogen Nosema ceranae.</title>
        <authorList>
            <person name="Pelin A."/>
            <person name="Selman M."/>
            <person name="Aris-Brosou S."/>
            <person name="Farinelli L."/>
            <person name="Corradi N."/>
        </authorList>
    </citation>
    <scope>NUCLEOTIDE SEQUENCE [LARGE SCALE GENOMIC DNA]</scope>
    <source>
        <strain evidence="1 2">PA08 1199</strain>
    </source>
</reference>
<evidence type="ECO:0000313" key="1">
    <source>
        <dbReference type="EMBL" id="KKO73878.1"/>
    </source>
</evidence>
<keyword evidence="2" id="KW-1185">Reference proteome</keyword>
<dbReference type="EMBL" id="JPQZ01000190">
    <property type="protein sequence ID" value="KKO73878.1"/>
    <property type="molecule type" value="Genomic_DNA"/>
</dbReference>
<comment type="caution">
    <text evidence="1">The sequence shown here is derived from an EMBL/GenBank/DDBJ whole genome shotgun (WGS) entry which is preliminary data.</text>
</comment>
<dbReference type="VEuPathDB" id="MicrosporidiaDB:AAJ76_1900001756"/>
<accession>A0A0F9WLB5</accession>
<sequence>MQKGDILGIKKFIGFFLYTSFKKKLFMKFLRPIIFNLIYKSKNVSNICNINFISSKKVLFIQIKIALFMATTVPEGDTTGC</sequence>
<proteinExistence type="predicted"/>
<evidence type="ECO:0000313" key="2">
    <source>
        <dbReference type="Proteomes" id="UP000034350"/>
    </source>
</evidence>
<dbReference type="Proteomes" id="UP000034350">
    <property type="component" value="Unassembled WGS sequence"/>
</dbReference>